<dbReference type="EMBL" id="CM017697">
    <property type="protein sequence ID" value="TYG99367.1"/>
    <property type="molecule type" value="Genomic_DNA"/>
</dbReference>
<name>A0A5D2F1H7_GOSDA</name>
<keyword evidence="2" id="KW-1185">Reference proteome</keyword>
<proteinExistence type="predicted"/>
<gene>
    <name evidence="1" type="ORF">ES288_A10G190100v1</name>
</gene>
<evidence type="ECO:0000313" key="2">
    <source>
        <dbReference type="Proteomes" id="UP000323506"/>
    </source>
</evidence>
<evidence type="ECO:0000313" key="1">
    <source>
        <dbReference type="EMBL" id="TYG99367.1"/>
    </source>
</evidence>
<protein>
    <submittedName>
        <fullName evidence="1">Uncharacterized protein</fullName>
    </submittedName>
</protein>
<accession>A0A5D2F1H7</accession>
<sequence length="41" mass="4642">MRSESSLTSYPDESVVYEALNFALSFEVLEFLVQNLAICLL</sequence>
<organism evidence="1 2">
    <name type="scientific">Gossypium darwinii</name>
    <name type="common">Darwin's cotton</name>
    <name type="synonym">Gossypium barbadense var. darwinii</name>
    <dbReference type="NCBI Taxonomy" id="34276"/>
    <lineage>
        <taxon>Eukaryota</taxon>
        <taxon>Viridiplantae</taxon>
        <taxon>Streptophyta</taxon>
        <taxon>Embryophyta</taxon>
        <taxon>Tracheophyta</taxon>
        <taxon>Spermatophyta</taxon>
        <taxon>Magnoliopsida</taxon>
        <taxon>eudicotyledons</taxon>
        <taxon>Gunneridae</taxon>
        <taxon>Pentapetalae</taxon>
        <taxon>rosids</taxon>
        <taxon>malvids</taxon>
        <taxon>Malvales</taxon>
        <taxon>Malvaceae</taxon>
        <taxon>Malvoideae</taxon>
        <taxon>Gossypium</taxon>
    </lineage>
</organism>
<dbReference type="AlphaFoldDB" id="A0A5D2F1H7"/>
<reference evidence="1 2" key="1">
    <citation type="submission" date="2019-06" db="EMBL/GenBank/DDBJ databases">
        <title>WGS assembly of Gossypium darwinii.</title>
        <authorList>
            <person name="Chen Z.J."/>
            <person name="Sreedasyam A."/>
            <person name="Ando A."/>
            <person name="Song Q."/>
            <person name="De L."/>
            <person name="Hulse-Kemp A."/>
            <person name="Ding M."/>
            <person name="Ye W."/>
            <person name="Kirkbride R."/>
            <person name="Jenkins J."/>
            <person name="Plott C."/>
            <person name="Lovell J."/>
            <person name="Lin Y.-M."/>
            <person name="Vaughn R."/>
            <person name="Liu B."/>
            <person name="Li W."/>
            <person name="Simpson S."/>
            <person name="Scheffler B."/>
            <person name="Saski C."/>
            <person name="Grover C."/>
            <person name="Hu G."/>
            <person name="Conover J."/>
            <person name="Carlson J."/>
            <person name="Shu S."/>
            <person name="Boston L."/>
            <person name="Williams M."/>
            <person name="Peterson D."/>
            <person name="Mcgee K."/>
            <person name="Jones D."/>
            <person name="Wendel J."/>
            <person name="Stelly D."/>
            <person name="Grimwood J."/>
            <person name="Schmutz J."/>
        </authorList>
    </citation>
    <scope>NUCLEOTIDE SEQUENCE [LARGE SCALE GENOMIC DNA]</scope>
    <source>
        <strain evidence="1">1808015.09</strain>
    </source>
</reference>
<dbReference type="Proteomes" id="UP000323506">
    <property type="component" value="Chromosome A10"/>
</dbReference>